<evidence type="ECO:0000313" key="1">
    <source>
        <dbReference type="EMBL" id="KAI8438492.1"/>
    </source>
</evidence>
<name>A0ACC0KQE5_CHOFU</name>
<evidence type="ECO:0000313" key="2">
    <source>
        <dbReference type="Proteomes" id="UP001064048"/>
    </source>
</evidence>
<accession>A0ACC0KQE5</accession>
<keyword evidence="2" id="KW-1185">Reference proteome</keyword>
<dbReference type="EMBL" id="CM046118">
    <property type="protein sequence ID" value="KAI8438492.1"/>
    <property type="molecule type" value="Genomic_DNA"/>
</dbReference>
<reference evidence="1 2" key="1">
    <citation type="journal article" date="2022" name="Genome Biol. Evol.">
        <title>The Spruce Budworm Genome: Reconstructing the Evolutionary History of Antifreeze Proteins.</title>
        <authorList>
            <person name="Beliveau C."/>
            <person name="Gagne P."/>
            <person name="Picq S."/>
            <person name="Vernygora O."/>
            <person name="Keeling C.I."/>
            <person name="Pinkney K."/>
            <person name="Doucet D."/>
            <person name="Wen F."/>
            <person name="Johnston J.S."/>
            <person name="Maaroufi H."/>
            <person name="Boyle B."/>
            <person name="Laroche J."/>
            <person name="Dewar K."/>
            <person name="Juretic N."/>
            <person name="Blackburn G."/>
            <person name="Nisole A."/>
            <person name="Brunet B."/>
            <person name="Brandao M."/>
            <person name="Lumley L."/>
            <person name="Duan J."/>
            <person name="Quan G."/>
            <person name="Lucarotti C.J."/>
            <person name="Roe A.D."/>
            <person name="Sperling F.A.H."/>
            <person name="Levesque R.C."/>
            <person name="Cusson M."/>
        </authorList>
    </citation>
    <scope>NUCLEOTIDE SEQUENCE [LARGE SCALE GENOMIC DNA]</scope>
    <source>
        <strain evidence="1">Glfc:IPQL:Cfum</strain>
    </source>
</reference>
<comment type="caution">
    <text evidence="1">The sequence shown here is derived from an EMBL/GenBank/DDBJ whole genome shotgun (WGS) entry which is preliminary data.</text>
</comment>
<organism evidence="1 2">
    <name type="scientific">Choristoneura fumiferana</name>
    <name type="common">Spruce budworm moth</name>
    <name type="synonym">Archips fumiferana</name>
    <dbReference type="NCBI Taxonomy" id="7141"/>
    <lineage>
        <taxon>Eukaryota</taxon>
        <taxon>Metazoa</taxon>
        <taxon>Ecdysozoa</taxon>
        <taxon>Arthropoda</taxon>
        <taxon>Hexapoda</taxon>
        <taxon>Insecta</taxon>
        <taxon>Pterygota</taxon>
        <taxon>Neoptera</taxon>
        <taxon>Endopterygota</taxon>
        <taxon>Lepidoptera</taxon>
        <taxon>Glossata</taxon>
        <taxon>Ditrysia</taxon>
        <taxon>Tortricoidea</taxon>
        <taxon>Tortricidae</taxon>
        <taxon>Tortricinae</taxon>
        <taxon>Choristoneura</taxon>
    </lineage>
</organism>
<sequence>MNCKKCDISGTVVLRRKDYYCGNCFITNINHKFRACIGKNRAISPHEKVLVCLSGGRSSTVLLDMIYNGITISNHKKLRMTPFFLHLIDNNKNSEQIANTVVRQCKQYDFEVFMIHMSEYVSNSTNLPEPNSIPANNYEAELQAMLGSMTATSFCDARDGKVKILRPMKDISKEELIYYIKINNLNPIDQIDVKENSLQSLTALDATNFSKMVSERSNNIHSNNDKLENLGDQESMKSMFPFINERLCYGCSRNYLEMDH</sequence>
<dbReference type="Proteomes" id="UP001064048">
    <property type="component" value="Chromosome 18"/>
</dbReference>
<protein>
    <submittedName>
        <fullName evidence="1">Uncharacterized protein</fullName>
    </submittedName>
</protein>
<proteinExistence type="predicted"/>
<feature type="non-terminal residue" evidence="1">
    <location>
        <position position="260"/>
    </location>
</feature>
<gene>
    <name evidence="1" type="ORF">MSG28_010982</name>
</gene>